<dbReference type="OrthoDB" id="3564190at2759"/>
<keyword evidence="2" id="KW-1185">Reference proteome</keyword>
<dbReference type="AlphaFoldDB" id="A0A8H7T898"/>
<sequence length="284" mass="32920">MPLSEEVNGKAITEALYAIIDGSSFPDPPIQDRFTTKWSGPLDPRAIAFGVSIGRIKEFKNNRTGETRYDIEQGYLATLAGFNLASDDYHRRRHSKDKEIHTGDDFGQNVKEDDWRDTTRGAKLRVLQDLDHKIQYILSGLHCVRVEIEVDFPVKTLEATRSIVDKAKEWGISIDDVIKDLKKGMKALVIIRKLCKELEDMVRAETDDGWDWAVELDKQVHLHRVVTESWWLRLGRFFWVFMIDMMRPEQKGAKKYLMGFLDDVEKYEASKKTMSRLPAHLRSF</sequence>
<protein>
    <submittedName>
        <fullName evidence="1">Uncharacterized protein</fullName>
    </submittedName>
</protein>
<reference evidence="1" key="1">
    <citation type="submission" date="2021-02" db="EMBL/GenBank/DDBJ databases">
        <title>Genome sequence Cadophora malorum strain M34.</title>
        <authorList>
            <person name="Stefanovic E."/>
            <person name="Vu D."/>
            <person name="Scully C."/>
            <person name="Dijksterhuis J."/>
            <person name="Roader J."/>
            <person name="Houbraken J."/>
        </authorList>
    </citation>
    <scope>NUCLEOTIDE SEQUENCE</scope>
    <source>
        <strain evidence="1">M34</strain>
    </source>
</reference>
<organism evidence="1 2">
    <name type="scientific">Cadophora malorum</name>
    <dbReference type="NCBI Taxonomy" id="108018"/>
    <lineage>
        <taxon>Eukaryota</taxon>
        <taxon>Fungi</taxon>
        <taxon>Dikarya</taxon>
        <taxon>Ascomycota</taxon>
        <taxon>Pezizomycotina</taxon>
        <taxon>Leotiomycetes</taxon>
        <taxon>Helotiales</taxon>
        <taxon>Ploettnerulaceae</taxon>
        <taxon>Cadophora</taxon>
    </lineage>
</organism>
<dbReference type="Proteomes" id="UP000664132">
    <property type="component" value="Unassembled WGS sequence"/>
</dbReference>
<comment type="caution">
    <text evidence="1">The sequence shown here is derived from an EMBL/GenBank/DDBJ whole genome shotgun (WGS) entry which is preliminary data.</text>
</comment>
<name>A0A8H7T898_9HELO</name>
<dbReference type="EMBL" id="JAFJYH010000249">
    <property type="protein sequence ID" value="KAG4414781.1"/>
    <property type="molecule type" value="Genomic_DNA"/>
</dbReference>
<accession>A0A8H7T898</accession>
<gene>
    <name evidence="1" type="ORF">IFR04_012094</name>
</gene>
<proteinExistence type="predicted"/>
<evidence type="ECO:0000313" key="2">
    <source>
        <dbReference type="Proteomes" id="UP000664132"/>
    </source>
</evidence>
<evidence type="ECO:0000313" key="1">
    <source>
        <dbReference type="EMBL" id="KAG4414781.1"/>
    </source>
</evidence>